<comment type="similarity">
    <text evidence="1 3 4">Belongs to the GroES chaperonin family.</text>
</comment>
<dbReference type="PANTHER" id="PTHR10772">
    <property type="entry name" value="10 KDA HEAT SHOCK PROTEIN"/>
    <property type="match status" value="1"/>
</dbReference>
<dbReference type="OrthoDB" id="9806791at2"/>
<dbReference type="Gene3D" id="2.30.33.40">
    <property type="entry name" value="GroES chaperonin"/>
    <property type="match status" value="1"/>
</dbReference>
<evidence type="ECO:0000313" key="5">
    <source>
        <dbReference type="EMBL" id="AIA30369.1"/>
    </source>
</evidence>
<dbReference type="PRINTS" id="PR00297">
    <property type="entry name" value="CHAPERONIN10"/>
</dbReference>
<dbReference type="GO" id="GO:0051082">
    <property type="term" value="F:unfolded protein binding"/>
    <property type="evidence" value="ECO:0007669"/>
    <property type="project" value="TreeGrafter"/>
</dbReference>
<sequence length="87" mass="9606">MKFKPLKDRVFVSYSAEAEKTQGGLYIPDAAKEKPQKGKIESIGDDVKSVKVGDSILFDKYSGSKITMDGTEYLILKEEDILGVFVA</sequence>
<dbReference type="GO" id="GO:0046872">
    <property type="term" value="F:metal ion binding"/>
    <property type="evidence" value="ECO:0007669"/>
    <property type="project" value="TreeGrafter"/>
</dbReference>
<dbReference type="Proteomes" id="UP000027059">
    <property type="component" value="Chromosome"/>
</dbReference>
<dbReference type="CDD" id="cd00320">
    <property type="entry name" value="cpn10"/>
    <property type="match status" value="1"/>
</dbReference>
<dbReference type="AlphaFoldDB" id="A0A059XP93"/>
<dbReference type="GO" id="GO:0005524">
    <property type="term" value="F:ATP binding"/>
    <property type="evidence" value="ECO:0007669"/>
    <property type="project" value="InterPro"/>
</dbReference>
<dbReference type="KEGG" id="lfp:Y981_05075"/>
<evidence type="ECO:0000313" key="6">
    <source>
        <dbReference type="Proteomes" id="UP000027059"/>
    </source>
</evidence>
<evidence type="ECO:0000256" key="3">
    <source>
        <dbReference type="HAMAP-Rule" id="MF_00580"/>
    </source>
</evidence>
<dbReference type="Pfam" id="PF00166">
    <property type="entry name" value="Cpn10"/>
    <property type="match status" value="1"/>
</dbReference>
<dbReference type="GO" id="GO:0044183">
    <property type="term" value="F:protein folding chaperone"/>
    <property type="evidence" value="ECO:0007669"/>
    <property type="project" value="InterPro"/>
</dbReference>
<keyword evidence="2 3" id="KW-0143">Chaperone</keyword>
<keyword evidence="6" id="KW-1185">Reference proteome</keyword>
<reference evidence="6" key="1">
    <citation type="submission" date="2014-02" db="EMBL/GenBank/DDBJ databases">
        <title>Complete genome sequence and comparative genomic analysis of the nitrogen-fixing bacterium Leptospirillum ferriphilum YSK.</title>
        <authorList>
            <person name="Guo X."/>
            <person name="Yin H."/>
            <person name="Liang Y."/>
            <person name="Hu Q."/>
            <person name="Ma L."/>
            <person name="Xiao Y."/>
            <person name="Zhang X."/>
            <person name="Qiu G."/>
            <person name="Liu X."/>
        </authorList>
    </citation>
    <scope>NUCLEOTIDE SEQUENCE [LARGE SCALE GENOMIC DNA]</scope>
    <source>
        <strain evidence="6">YSK</strain>
    </source>
</reference>
<evidence type="ECO:0000256" key="4">
    <source>
        <dbReference type="RuleBase" id="RU000535"/>
    </source>
</evidence>
<evidence type="ECO:0000256" key="2">
    <source>
        <dbReference type="ARBA" id="ARBA00023186"/>
    </source>
</evidence>
<proteinExistence type="inferred from homology"/>
<dbReference type="SMART" id="SM00883">
    <property type="entry name" value="Cpn10"/>
    <property type="match status" value="1"/>
</dbReference>
<dbReference type="InterPro" id="IPR037124">
    <property type="entry name" value="Chaperonin_GroES_sf"/>
</dbReference>
<name>A0A059XP93_9BACT</name>
<gene>
    <name evidence="3" type="primary">groES</name>
    <name evidence="3" type="synonym">groS</name>
    <name evidence="5" type="ORF">Y981_05075</name>
</gene>
<dbReference type="PANTHER" id="PTHR10772:SF58">
    <property type="entry name" value="CO-CHAPERONIN GROES"/>
    <property type="match status" value="1"/>
</dbReference>
<comment type="subunit">
    <text evidence="3">Heptamer of 7 subunits arranged in a ring. Interacts with the chaperonin GroEL.</text>
</comment>
<dbReference type="FunFam" id="2.30.33.40:FF:000001">
    <property type="entry name" value="10 kDa chaperonin"/>
    <property type="match status" value="1"/>
</dbReference>
<accession>A0A059XP93</accession>
<dbReference type="SUPFAM" id="SSF50129">
    <property type="entry name" value="GroES-like"/>
    <property type="match status" value="1"/>
</dbReference>
<dbReference type="HAMAP" id="MF_00580">
    <property type="entry name" value="CH10"/>
    <property type="match status" value="1"/>
</dbReference>
<dbReference type="PROSITE" id="PS00681">
    <property type="entry name" value="CHAPERONINS_CPN10"/>
    <property type="match status" value="1"/>
</dbReference>
<protein>
    <recommendedName>
        <fullName evidence="3">Co-chaperonin GroES</fullName>
    </recommendedName>
    <alternativeName>
        <fullName evidence="3">10 kDa chaperonin</fullName>
    </alternativeName>
    <alternativeName>
        <fullName evidence="3">Chaperonin-10</fullName>
        <shortName evidence="3">Cpn10</shortName>
    </alternativeName>
</protein>
<dbReference type="GO" id="GO:0005737">
    <property type="term" value="C:cytoplasm"/>
    <property type="evidence" value="ECO:0007669"/>
    <property type="project" value="UniProtKB-SubCell"/>
</dbReference>
<comment type="function">
    <text evidence="3 4">Together with the chaperonin GroEL, plays an essential role in assisting protein folding. The GroEL-GroES system forms a nano-cage that allows encapsulation of the non-native substrate proteins and provides a physical environment optimized to promote and accelerate protein folding. GroES binds to the apical surface of the GroEL ring, thereby capping the opening of the GroEL channel.</text>
</comment>
<dbReference type="NCBIfam" id="NF001531">
    <property type="entry name" value="PRK00364.2-2"/>
    <property type="match status" value="1"/>
</dbReference>
<keyword evidence="3" id="KW-0963">Cytoplasm</keyword>
<dbReference type="InterPro" id="IPR011032">
    <property type="entry name" value="GroES-like_sf"/>
</dbReference>
<organism evidence="5 6">
    <name type="scientific">Leptospirillum ferriphilum YSK</name>
    <dbReference type="NCBI Taxonomy" id="1441628"/>
    <lineage>
        <taxon>Bacteria</taxon>
        <taxon>Pseudomonadati</taxon>
        <taxon>Nitrospirota</taxon>
        <taxon>Nitrospiria</taxon>
        <taxon>Nitrospirales</taxon>
        <taxon>Nitrospiraceae</taxon>
        <taxon>Leptospirillum</taxon>
    </lineage>
</organism>
<evidence type="ECO:0000256" key="1">
    <source>
        <dbReference type="ARBA" id="ARBA00006975"/>
    </source>
</evidence>
<dbReference type="InterPro" id="IPR018369">
    <property type="entry name" value="Chaprnonin_Cpn10_CS"/>
</dbReference>
<dbReference type="EMBL" id="CP007243">
    <property type="protein sequence ID" value="AIA30369.1"/>
    <property type="molecule type" value="Genomic_DNA"/>
</dbReference>
<dbReference type="GO" id="GO:0051087">
    <property type="term" value="F:protein-folding chaperone binding"/>
    <property type="evidence" value="ECO:0007669"/>
    <property type="project" value="TreeGrafter"/>
</dbReference>
<dbReference type="InterPro" id="IPR020818">
    <property type="entry name" value="Chaperonin_GroES"/>
</dbReference>
<dbReference type="RefSeq" id="WP_014960845.1">
    <property type="nucleotide sequence ID" value="NZ_CP007243.1"/>
</dbReference>
<reference evidence="5 6" key="2">
    <citation type="journal article" date="2015" name="Biomed. Res. Int.">
        <title>Effects of Arsenite Resistance on the Growth and Functional Gene Expression of Leptospirillum ferriphilum and Acidithiobacillus thiooxidans in Pure Culture and Coculture.</title>
        <authorList>
            <person name="Jiang H."/>
            <person name="Liang Y."/>
            <person name="Yin H."/>
            <person name="Xiao Y."/>
            <person name="Guo X."/>
            <person name="Xu Y."/>
            <person name="Hu Q."/>
            <person name="Liu H."/>
            <person name="Liu X."/>
        </authorList>
    </citation>
    <scope>NUCLEOTIDE SEQUENCE [LARGE SCALE GENOMIC DNA]</scope>
    <source>
        <strain evidence="5 6">YSK</strain>
    </source>
</reference>
<comment type="subcellular location">
    <subcellularLocation>
        <location evidence="3">Cytoplasm</location>
    </subcellularLocation>
</comment>
<dbReference type="HOGENOM" id="CLU_132825_2_0_0"/>